<reference evidence="1" key="1">
    <citation type="submission" date="2022-08" db="UniProtKB">
        <authorList>
            <consortium name="EnsemblMetazoa"/>
        </authorList>
    </citation>
    <scope>IDENTIFICATION</scope>
    <source>
        <strain evidence="1">EBRO</strain>
    </source>
</reference>
<organism evidence="1">
    <name type="scientific">Anopheles atroparvus</name>
    <name type="common">European mosquito</name>
    <dbReference type="NCBI Taxonomy" id="41427"/>
    <lineage>
        <taxon>Eukaryota</taxon>
        <taxon>Metazoa</taxon>
        <taxon>Ecdysozoa</taxon>
        <taxon>Arthropoda</taxon>
        <taxon>Hexapoda</taxon>
        <taxon>Insecta</taxon>
        <taxon>Pterygota</taxon>
        <taxon>Neoptera</taxon>
        <taxon>Endopterygota</taxon>
        <taxon>Diptera</taxon>
        <taxon>Nematocera</taxon>
        <taxon>Culicoidea</taxon>
        <taxon>Culicidae</taxon>
        <taxon>Anophelinae</taxon>
        <taxon>Anopheles</taxon>
    </lineage>
</organism>
<protein>
    <submittedName>
        <fullName evidence="1">Uncharacterized protein</fullName>
    </submittedName>
</protein>
<dbReference type="AlphaFoldDB" id="A0A182J9A0"/>
<accession>A0A182J9A0</accession>
<evidence type="ECO:0000313" key="1">
    <source>
        <dbReference type="EnsemblMetazoa" id="AATE013804-PA.1"/>
    </source>
</evidence>
<dbReference type="EnsemblMetazoa" id="AATE013804-RA">
    <property type="protein sequence ID" value="AATE013804-PA.1"/>
    <property type="gene ID" value="AATE013804"/>
</dbReference>
<sequence>MSLVVDNTGLLRRRPSLLHGDVLVLRLHRNRCGSHLHRETGHVRIQHVMVRHRWRHRLLWRRPSCLHHHAATVVFVQVFRLGMIIERHLTRWPNLALRNRRRVQDILVVTRLATAGLLVSLFLVHLVLLRDVLIHHSRRVAVHGRVVVHRHVRSRHEQRRSGSMLRGRMWRNHVVPSEATILSSSADHMRLQMQQFRCVLRRWMLLLLLLLLLLTCSAS</sequence>
<name>A0A182J9A0_ANOAO</name>
<dbReference type="VEuPathDB" id="VectorBase:AATE013804"/>
<proteinExistence type="predicted"/>